<dbReference type="Proteomes" id="UP000571017">
    <property type="component" value="Unassembled WGS sequence"/>
</dbReference>
<proteinExistence type="predicted"/>
<accession>A0A838CSU6</accession>
<evidence type="ECO:0000313" key="2">
    <source>
        <dbReference type="Proteomes" id="UP000571017"/>
    </source>
</evidence>
<evidence type="ECO:0008006" key="3">
    <source>
        <dbReference type="Google" id="ProtNLM"/>
    </source>
</evidence>
<keyword evidence="2" id="KW-1185">Reference proteome</keyword>
<gene>
    <name evidence="1" type="ORF">H0266_08340</name>
</gene>
<evidence type="ECO:0000313" key="1">
    <source>
        <dbReference type="EMBL" id="MBA2174899.1"/>
    </source>
</evidence>
<name>A0A838CSU6_9BACI</name>
<organism evidence="1 2">
    <name type="scientific">Halobacillus locisalis</name>
    <dbReference type="NCBI Taxonomy" id="220753"/>
    <lineage>
        <taxon>Bacteria</taxon>
        <taxon>Bacillati</taxon>
        <taxon>Bacillota</taxon>
        <taxon>Bacilli</taxon>
        <taxon>Bacillales</taxon>
        <taxon>Bacillaceae</taxon>
        <taxon>Halobacillus</taxon>
    </lineage>
</organism>
<dbReference type="EMBL" id="JACEFG010000002">
    <property type="protein sequence ID" value="MBA2174899.1"/>
    <property type="molecule type" value="Genomic_DNA"/>
</dbReference>
<reference evidence="1 2" key="1">
    <citation type="journal article" date="2004" name="Extremophiles">
        <title>Halobacillus locisalis sp. nov., a halophilic bacterium isolated from a marine solar saltern of the Yellow Sea in Korea.</title>
        <authorList>
            <person name="Yoon J.H."/>
            <person name="Kang K.H."/>
            <person name="Oh T.K."/>
            <person name="Park Y.H."/>
        </authorList>
    </citation>
    <scope>NUCLEOTIDE SEQUENCE [LARGE SCALE GENOMIC DNA]</scope>
    <source>
        <strain evidence="1 2">KCTC 3788</strain>
    </source>
</reference>
<comment type="caution">
    <text evidence="1">The sequence shown here is derived from an EMBL/GenBank/DDBJ whole genome shotgun (WGS) entry which is preliminary data.</text>
</comment>
<dbReference type="RefSeq" id="WP_181471954.1">
    <property type="nucleotide sequence ID" value="NZ_JACEFG010000002.1"/>
</dbReference>
<protein>
    <recommendedName>
        <fullName evidence="3">Uracil DNA glycosylase superfamily protein</fullName>
    </recommendedName>
</protein>
<dbReference type="AlphaFoldDB" id="A0A838CSU6"/>
<sequence>MEDAIPLLKRAVQYQIELSHTPFREEFIDGAVPMLWQGERQAGNIVTIGTNPTAKEFLTTDLTIAKDGQSQPFTDAGEHALEHYLKNDHKLKQTIDYYDTYFKRDTTYRQWFGKPNGAKLEGFLNGMGASFYPTNSYTSAVHVDYFPLATRRQMGKIKGKDTLLDATETRDLLTRTLDFLQPDLVVVLGLEHCGRFRDLSGCKVESVEGYPSARYQIGCYQRLGVPLIGLHFKPSEVFLGLGGGADENGRNHGTYAGEEALRFMGESIAASENL</sequence>